<name>A0A345UI61_9BACT</name>
<dbReference type="RefSeq" id="WP_114983458.1">
    <property type="nucleotide sequence ID" value="NZ_CP027806.1"/>
</dbReference>
<dbReference type="Proteomes" id="UP000254808">
    <property type="component" value="Chromosome"/>
</dbReference>
<accession>A0A345UI61</accession>
<evidence type="ECO:0000256" key="1">
    <source>
        <dbReference type="SAM" id="SignalP"/>
    </source>
</evidence>
<keyword evidence="3" id="KW-1185">Reference proteome</keyword>
<dbReference type="SUPFAM" id="SSF48452">
    <property type="entry name" value="TPR-like"/>
    <property type="match status" value="1"/>
</dbReference>
<dbReference type="PANTHER" id="PTHR12558">
    <property type="entry name" value="CELL DIVISION CYCLE 16,23,27"/>
    <property type="match status" value="1"/>
</dbReference>
<dbReference type="InterPro" id="IPR011990">
    <property type="entry name" value="TPR-like_helical_dom_sf"/>
</dbReference>
<evidence type="ECO:0000313" key="3">
    <source>
        <dbReference type="Proteomes" id="UP000254808"/>
    </source>
</evidence>
<keyword evidence="1" id="KW-0732">Signal</keyword>
<dbReference type="AlphaFoldDB" id="A0A345UI61"/>
<dbReference type="Gene3D" id="1.25.40.10">
    <property type="entry name" value="Tetratricopeptide repeat domain"/>
    <property type="match status" value="2"/>
</dbReference>
<protein>
    <recommendedName>
        <fullName evidence="4">Tetratricopeptide repeat-containing protein</fullName>
    </recommendedName>
</protein>
<dbReference type="EMBL" id="CP027806">
    <property type="protein sequence ID" value="AXJ00163.1"/>
    <property type="molecule type" value="Genomic_DNA"/>
</dbReference>
<feature type="chain" id="PRO_5017021785" description="Tetratricopeptide repeat-containing protein" evidence="1">
    <location>
        <begin position="23"/>
        <end position="441"/>
    </location>
</feature>
<evidence type="ECO:0000313" key="2">
    <source>
        <dbReference type="EMBL" id="AXJ00163.1"/>
    </source>
</evidence>
<dbReference type="OrthoDB" id="1522625at2"/>
<sequence length="441" mass="50342">MKVSVKLAVIAALLGSIMLACASDPNIESAKLNLRNADFQGVIASAEAALEENPENADAFYYKGAAWLEIAEEQPVDQRRDALQNARTNMLRADELFTEQEISSNESQTAIPLLVNRWRDEYSQGISGIDFEGENPPEVLQLAIQHVYNAHTVMPDSTMNLDALSELYFMSNDVDNAAKYMREAIDQAAEPDLSRYQRLTYFFMLQENNEGTLEILEVAAEVFPDEIFFVQEQANIFFRMGETEQAMAVLEDLIARDESNAQYRLVFGSQIYQEYLNLTQDVAAMYDELFDLNQEFRELARQSNPSAAAVRDVESRIDAVQDQIRAMDERRFAIADRAEEQLMIAFELEPNEPNTTYTLGAINENRGLALVDQINNLFDDDMDFSEMEQQAMDFFRASLPFYEKTAELEPEETDNWMKLFQLYTRLGMQEEAERAAERAGF</sequence>
<proteinExistence type="predicted"/>
<dbReference type="KEGG" id="cprv:CYPRO_0886"/>
<dbReference type="PROSITE" id="PS51257">
    <property type="entry name" value="PROKAR_LIPOPROTEIN"/>
    <property type="match status" value="1"/>
</dbReference>
<evidence type="ECO:0008006" key="4">
    <source>
        <dbReference type="Google" id="ProtNLM"/>
    </source>
</evidence>
<reference evidence="2 3" key="1">
    <citation type="submission" date="2018-03" db="EMBL/GenBank/DDBJ databases">
        <title>Phenotypic and genomic properties of Cyclonatronum proteinivorum gen. nov., sp. nov., a haloalkaliphilic bacteroidete from soda lakes possessing Na+-translocating rhodopsin.</title>
        <authorList>
            <person name="Toshchakov S.V."/>
            <person name="Korzhenkov A."/>
            <person name="Samarov N.I."/>
            <person name="Kublanov I.V."/>
            <person name="Muntyan M.S."/>
            <person name="Sorokin D.Y."/>
        </authorList>
    </citation>
    <scope>NUCLEOTIDE SEQUENCE [LARGE SCALE GENOMIC DNA]</scope>
    <source>
        <strain evidence="2 3">Omega</strain>
    </source>
</reference>
<gene>
    <name evidence="2" type="ORF">CYPRO_0886</name>
</gene>
<feature type="signal peptide" evidence="1">
    <location>
        <begin position="1"/>
        <end position="22"/>
    </location>
</feature>
<dbReference type="PANTHER" id="PTHR12558:SF13">
    <property type="entry name" value="CELL DIVISION CYCLE PROTEIN 27 HOMOLOG"/>
    <property type="match status" value="1"/>
</dbReference>
<organism evidence="2 3">
    <name type="scientific">Cyclonatronum proteinivorum</name>
    <dbReference type="NCBI Taxonomy" id="1457365"/>
    <lineage>
        <taxon>Bacteria</taxon>
        <taxon>Pseudomonadati</taxon>
        <taxon>Balneolota</taxon>
        <taxon>Balneolia</taxon>
        <taxon>Balneolales</taxon>
        <taxon>Cyclonatronaceae</taxon>
        <taxon>Cyclonatronum</taxon>
    </lineage>
</organism>